<feature type="domain" description="Lysozyme inhibitor LprI-like N-terminal" evidence="2">
    <location>
        <begin position="32"/>
        <end position="135"/>
    </location>
</feature>
<proteinExistence type="predicted"/>
<dbReference type="RefSeq" id="WP_209855394.1">
    <property type="nucleotide sequence ID" value="NZ_JAGGJV010000010.1"/>
</dbReference>
<dbReference type="InterPro" id="IPR009739">
    <property type="entry name" value="LprI-like_N"/>
</dbReference>
<evidence type="ECO:0000259" key="2">
    <source>
        <dbReference type="Pfam" id="PF07007"/>
    </source>
</evidence>
<evidence type="ECO:0000256" key="1">
    <source>
        <dbReference type="SAM" id="SignalP"/>
    </source>
</evidence>
<reference evidence="3 4" key="1">
    <citation type="submission" date="2021-03" db="EMBL/GenBank/DDBJ databases">
        <title>Genomic Encyclopedia of Type Strains, Phase IV (KMG-IV): sequencing the most valuable type-strain genomes for metagenomic binning, comparative biology and taxonomic classification.</title>
        <authorList>
            <person name="Goeker M."/>
        </authorList>
    </citation>
    <scope>NUCLEOTIDE SEQUENCE [LARGE SCALE GENOMIC DNA]</scope>
    <source>
        <strain evidence="3 4">DSM 26427</strain>
    </source>
</reference>
<dbReference type="Proteomes" id="UP000823786">
    <property type="component" value="Unassembled WGS sequence"/>
</dbReference>
<sequence length="144" mass="15844">MKRRLVAIGVIVAFLGLEAPFAWAQEEPQVDCENAMAQSEMNFCANKDYEAADKELNAAYRKTMAAMKETDKELGEINANYVGAVEALKKAQRAWIDYRDGQCELAGFEARGGSMEPMLVSGCLADLTKKRTEELKGLMEGPGN</sequence>
<feature type="chain" id="PRO_5047487258" evidence="1">
    <location>
        <begin position="25"/>
        <end position="144"/>
    </location>
</feature>
<dbReference type="Gene3D" id="1.20.1270.180">
    <property type="match status" value="1"/>
</dbReference>
<feature type="signal peptide" evidence="1">
    <location>
        <begin position="1"/>
        <end position="24"/>
    </location>
</feature>
<organism evidence="3 4">
    <name type="scientific">Rhizobium herbae</name>
    <dbReference type="NCBI Taxonomy" id="508661"/>
    <lineage>
        <taxon>Bacteria</taxon>
        <taxon>Pseudomonadati</taxon>
        <taxon>Pseudomonadota</taxon>
        <taxon>Alphaproteobacteria</taxon>
        <taxon>Hyphomicrobiales</taxon>
        <taxon>Rhizobiaceae</taxon>
        <taxon>Rhizobium/Agrobacterium group</taxon>
        <taxon>Rhizobium</taxon>
    </lineage>
</organism>
<comment type="caution">
    <text evidence="3">The sequence shown here is derived from an EMBL/GenBank/DDBJ whole genome shotgun (WGS) entry which is preliminary data.</text>
</comment>
<accession>A0ABS4ETK4</accession>
<dbReference type="PANTHER" id="PTHR39176:SF1">
    <property type="entry name" value="PERIPLASMIC PROTEIN"/>
    <property type="match status" value="1"/>
</dbReference>
<dbReference type="PANTHER" id="PTHR39176">
    <property type="entry name" value="PERIPLASMIC PROTEIN-RELATED"/>
    <property type="match status" value="1"/>
</dbReference>
<keyword evidence="1" id="KW-0732">Signal</keyword>
<evidence type="ECO:0000313" key="4">
    <source>
        <dbReference type="Proteomes" id="UP000823786"/>
    </source>
</evidence>
<dbReference type="Pfam" id="PF07007">
    <property type="entry name" value="LprI"/>
    <property type="match status" value="1"/>
</dbReference>
<gene>
    <name evidence="3" type="ORF">J2Z75_004813</name>
</gene>
<keyword evidence="4" id="KW-1185">Reference proteome</keyword>
<dbReference type="EMBL" id="JAGGJV010000010">
    <property type="protein sequence ID" value="MBP1861284.1"/>
    <property type="molecule type" value="Genomic_DNA"/>
</dbReference>
<name>A0ABS4ETK4_9HYPH</name>
<evidence type="ECO:0000313" key="3">
    <source>
        <dbReference type="EMBL" id="MBP1861284.1"/>
    </source>
</evidence>
<protein>
    <submittedName>
        <fullName evidence="3">Uncharacterized protein YecT (DUF1311 family)</fullName>
    </submittedName>
</protein>